<feature type="disulfide bond" evidence="7">
    <location>
        <begin position="418"/>
        <end position="427"/>
    </location>
</feature>
<dbReference type="OrthoDB" id="5796153at2759"/>
<keyword evidence="11" id="KW-1185">Reference proteome</keyword>
<feature type="chain" id="PRO_5040223535" description="Hyaluronidase" evidence="9">
    <location>
        <begin position="29"/>
        <end position="432"/>
    </location>
</feature>
<reference evidence="10" key="1">
    <citation type="submission" date="2021-10" db="EMBL/GenBank/DDBJ databases">
        <title>Tropical sea cucumber genome reveals ecological adaptation and Cuvierian tubules defense mechanism.</title>
        <authorList>
            <person name="Chen T."/>
        </authorList>
    </citation>
    <scope>NUCLEOTIDE SEQUENCE</scope>
    <source>
        <strain evidence="10">Nanhai2018</strain>
        <tissue evidence="10">Muscle</tissue>
    </source>
</reference>
<evidence type="ECO:0000256" key="5">
    <source>
        <dbReference type="PIRNR" id="PIRNR038193"/>
    </source>
</evidence>
<dbReference type="Pfam" id="PF01630">
    <property type="entry name" value="Glyco_hydro_56"/>
    <property type="match status" value="1"/>
</dbReference>
<dbReference type="PIRSF" id="PIRSF038193">
    <property type="entry name" value="Hyaluronidase"/>
    <property type="match status" value="1"/>
</dbReference>
<dbReference type="EMBL" id="JAIZAY010000021">
    <property type="protein sequence ID" value="KAJ8021361.1"/>
    <property type="molecule type" value="Genomic_DNA"/>
</dbReference>
<dbReference type="AlphaFoldDB" id="A0A9Q0YM26"/>
<sequence length="432" mass="49492">MFYFQKEYQNIVLLSTFILVFELCTCTGLGPTSDEPQSSWPTPFKAIWNVPTYNCFHHFGVDLGLAKFDILANKEEQKTGDEIVIFYKPQLGLYPYYDPTTLRPVNGGLPQLVDLYQHLEKATQDVIAAVPNKDFSGIGIIDWEYWRPQWEMNWDSREIYKNKSLEVVRARNPHWGSERVELVARLEFEQAAKSLMDSTLRLVKELRPMGHWGFYHFPYCDNVKSPNGTCNPVSVLSNNNITWLFDSSTALYPSIYFNGFQKDKRDNAMFKLMETFRVRNMSRHQDLPIYVYTRFNYSHSSLYYPKTDLKNSILLAAELGCDGVVFWGDHNDSRSLQSCQELQSYVNSTLGPFVKGVTEAATLCSQRVCSGRGRCVGNIMACSDNFKNQGGWSNAYIGPQHSGQKELNNLSMSCRCSCYKGWQGTACNKKNK</sequence>
<dbReference type="PANTHER" id="PTHR11769">
    <property type="entry name" value="HYALURONIDASE"/>
    <property type="match status" value="1"/>
</dbReference>
<keyword evidence="9" id="KW-0732">Signal</keyword>
<dbReference type="PANTHER" id="PTHR11769:SF35">
    <property type="entry name" value="HYALURONIDASE"/>
    <property type="match status" value="1"/>
</dbReference>
<name>A0A9Q0YM26_HOLLE</name>
<protein>
    <recommendedName>
        <fullName evidence="8">Hyaluronidase</fullName>
        <ecNumber evidence="8">3.2.1.35</ecNumber>
    </recommendedName>
</protein>
<feature type="signal peptide" evidence="9">
    <location>
        <begin position="1"/>
        <end position="28"/>
    </location>
</feature>
<comment type="similarity">
    <text evidence="1 5 8">Belongs to the glycosyl hydrolase 56 family.</text>
</comment>
<evidence type="ECO:0000256" key="2">
    <source>
        <dbReference type="ARBA" id="ARBA00022801"/>
    </source>
</evidence>
<evidence type="ECO:0000256" key="7">
    <source>
        <dbReference type="PIRSR" id="PIRSR038193-3"/>
    </source>
</evidence>
<comment type="caution">
    <text evidence="10">The sequence shown here is derived from an EMBL/GenBank/DDBJ whole genome shotgun (WGS) entry which is preliminary data.</text>
</comment>
<evidence type="ECO:0000256" key="4">
    <source>
        <dbReference type="ARBA" id="ARBA00023295"/>
    </source>
</evidence>
<keyword evidence="4 8" id="KW-0326">Glycosidase</keyword>
<dbReference type="InterPro" id="IPR017853">
    <property type="entry name" value="GH"/>
</dbReference>
<dbReference type="FunFam" id="3.20.20.70:FF:000065">
    <property type="entry name" value="Hyaluronidase"/>
    <property type="match status" value="1"/>
</dbReference>
<dbReference type="GO" id="GO:0030214">
    <property type="term" value="P:hyaluronan catabolic process"/>
    <property type="evidence" value="ECO:0007669"/>
    <property type="project" value="TreeGrafter"/>
</dbReference>
<evidence type="ECO:0000313" key="11">
    <source>
        <dbReference type="Proteomes" id="UP001152320"/>
    </source>
</evidence>
<gene>
    <name evidence="10" type="ORF">HOLleu_38533</name>
</gene>
<evidence type="ECO:0000256" key="3">
    <source>
        <dbReference type="ARBA" id="ARBA00023157"/>
    </source>
</evidence>
<dbReference type="PRINTS" id="PR00846">
    <property type="entry name" value="GLHYDRLASE56"/>
</dbReference>
<accession>A0A9Q0YM26</accession>
<evidence type="ECO:0000313" key="10">
    <source>
        <dbReference type="EMBL" id="KAJ8021361.1"/>
    </source>
</evidence>
<comment type="catalytic activity">
    <reaction evidence="8">
        <text>Random hydrolysis of (1-&gt;4)-linkages between N-acetyl-beta-D-glucosamine and D-glucuronate residues in hyaluronate.</text>
        <dbReference type="EC" id="3.2.1.35"/>
    </reaction>
</comment>
<dbReference type="GO" id="GO:0005975">
    <property type="term" value="P:carbohydrate metabolic process"/>
    <property type="evidence" value="ECO:0007669"/>
    <property type="project" value="UniProtKB-UniRule"/>
</dbReference>
<organism evidence="10 11">
    <name type="scientific">Holothuria leucospilota</name>
    <name type="common">Black long sea cucumber</name>
    <name type="synonym">Mertensiothuria leucospilota</name>
    <dbReference type="NCBI Taxonomy" id="206669"/>
    <lineage>
        <taxon>Eukaryota</taxon>
        <taxon>Metazoa</taxon>
        <taxon>Echinodermata</taxon>
        <taxon>Eleutherozoa</taxon>
        <taxon>Echinozoa</taxon>
        <taxon>Holothuroidea</taxon>
        <taxon>Aspidochirotacea</taxon>
        <taxon>Aspidochirotida</taxon>
        <taxon>Holothuriidae</taxon>
        <taxon>Holothuria</taxon>
    </lineage>
</organism>
<dbReference type="InterPro" id="IPR018155">
    <property type="entry name" value="Hyaluronidase"/>
</dbReference>
<evidence type="ECO:0000256" key="1">
    <source>
        <dbReference type="ARBA" id="ARBA00008871"/>
    </source>
</evidence>
<feature type="disulfide bond" evidence="7">
    <location>
        <begin position="369"/>
        <end position="416"/>
    </location>
</feature>
<dbReference type="Proteomes" id="UP001152320">
    <property type="component" value="Chromosome 21"/>
</dbReference>
<feature type="active site" description="Proton donor" evidence="6">
    <location>
        <position position="144"/>
    </location>
</feature>
<evidence type="ECO:0000256" key="8">
    <source>
        <dbReference type="RuleBase" id="RU610713"/>
    </source>
</evidence>
<keyword evidence="3 7" id="KW-1015">Disulfide bond</keyword>
<dbReference type="Gene3D" id="3.20.20.70">
    <property type="entry name" value="Aldolase class I"/>
    <property type="match status" value="1"/>
</dbReference>
<evidence type="ECO:0000256" key="9">
    <source>
        <dbReference type="SAM" id="SignalP"/>
    </source>
</evidence>
<feature type="disulfide bond" evidence="7">
    <location>
        <begin position="220"/>
        <end position="230"/>
    </location>
</feature>
<dbReference type="EC" id="3.2.1.35" evidence="8"/>
<dbReference type="GO" id="GO:0004415">
    <property type="term" value="F:hyalurononglucosaminidase activity"/>
    <property type="evidence" value="ECO:0007669"/>
    <property type="project" value="UniProtKB-UniRule"/>
</dbReference>
<feature type="disulfide bond" evidence="7">
    <location>
        <begin position="364"/>
        <end position="375"/>
    </location>
</feature>
<evidence type="ECO:0000256" key="6">
    <source>
        <dbReference type="PIRSR" id="PIRSR038193-1"/>
    </source>
</evidence>
<proteinExistence type="inferred from homology"/>
<keyword evidence="2 8" id="KW-0378">Hydrolase</keyword>
<feature type="disulfide bond" evidence="7">
    <location>
        <begin position="55"/>
        <end position="339"/>
    </location>
</feature>
<dbReference type="InterPro" id="IPR013785">
    <property type="entry name" value="Aldolase_TIM"/>
</dbReference>
<dbReference type="SUPFAM" id="SSF51445">
    <property type="entry name" value="(Trans)glycosidases"/>
    <property type="match status" value="1"/>
</dbReference>